<evidence type="ECO:0000313" key="3">
    <source>
        <dbReference type="EMBL" id="TWU01711.1"/>
    </source>
</evidence>
<evidence type="ECO:0000256" key="1">
    <source>
        <dbReference type="SAM" id="MobiDB-lite"/>
    </source>
</evidence>
<evidence type="ECO:0000313" key="4">
    <source>
        <dbReference type="Proteomes" id="UP000316213"/>
    </source>
</evidence>
<proteinExistence type="predicted"/>
<evidence type="ECO:0000256" key="2">
    <source>
        <dbReference type="SAM" id="Phobius"/>
    </source>
</evidence>
<gene>
    <name evidence="3" type="ORF">Pla100_14460</name>
</gene>
<dbReference type="Pfam" id="PF07332">
    <property type="entry name" value="Phage_holin_3_6"/>
    <property type="match status" value="1"/>
</dbReference>
<keyword evidence="4" id="KW-1185">Reference proteome</keyword>
<keyword evidence="2" id="KW-0472">Membrane</keyword>
<dbReference type="AlphaFoldDB" id="A0A5C6AQI1"/>
<reference evidence="3 4" key="1">
    <citation type="submission" date="2019-02" db="EMBL/GenBank/DDBJ databases">
        <title>Deep-cultivation of Planctomycetes and their phenomic and genomic characterization uncovers novel biology.</title>
        <authorList>
            <person name="Wiegand S."/>
            <person name="Jogler M."/>
            <person name="Boedeker C."/>
            <person name="Pinto D."/>
            <person name="Vollmers J."/>
            <person name="Rivas-Marin E."/>
            <person name="Kohn T."/>
            <person name="Peeters S.H."/>
            <person name="Heuer A."/>
            <person name="Rast P."/>
            <person name="Oberbeckmann S."/>
            <person name="Bunk B."/>
            <person name="Jeske O."/>
            <person name="Meyerdierks A."/>
            <person name="Storesund J.E."/>
            <person name="Kallscheuer N."/>
            <person name="Luecker S."/>
            <person name="Lage O.M."/>
            <person name="Pohl T."/>
            <person name="Merkel B.J."/>
            <person name="Hornburger P."/>
            <person name="Mueller R.-W."/>
            <person name="Bruemmer F."/>
            <person name="Labrenz M."/>
            <person name="Spormann A.M."/>
            <person name="Op Den Camp H."/>
            <person name="Overmann J."/>
            <person name="Amann R."/>
            <person name="Jetten M.S.M."/>
            <person name="Mascher T."/>
            <person name="Medema M.H."/>
            <person name="Devos D.P."/>
            <person name="Kaster A.-K."/>
            <person name="Ovreas L."/>
            <person name="Rohde M."/>
            <person name="Galperin M.Y."/>
            <person name="Jogler C."/>
        </authorList>
    </citation>
    <scope>NUCLEOTIDE SEQUENCE [LARGE SCALE GENOMIC DNA]</scope>
    <source>
        <strain evidence="3 4">Pla100</strain>
    </source>
</reference>
<keyword evidence="2" id="KW-0812">Transmembrane</keyword>
<organism evidence="3 4">
    <name type="scientific">Neorhodopirellula pilleata</name>
    <dbReference type="NCBI Taxonomy" id="2714738"/>
    <lineage>
        <taxon>Bacteria</taxon>
        <taxon>Pseudomonadati</taxon>
        <taxon>Planctomycetota</taxon>
        <taxon>Planctomycetia</taxon>
        <taxon>Pirellulales</taxon>
        <taxon>Pirellulaceae</taxon>
        <taxon>Neorhodopirellula</taxon>
    </lineage>
</organism>
<dbReference type="Proteomes" id="UP000316213">
    <property type="component" value="Unassembled WGS sequence"/>
</dbReference>
<name>A0A5C6AQI1_9BACT</name>
<feature type="transmembrane region" description="Helical" evidence="2">
    <location>
        <begin position="55"/>
        <end position="80"/>
    </location>
</feature>
<keyword evidence="2" id="KW-1133">Transmembrane helix</keyword>
<dbReference type="EMBL" id="SJPM01000002">
    <property type="protein sequence ID" value="TWU01711.1"/>
    <property type="molecule type" value="Genomic_DNA"/>
</dbReference>
<dbReference type="InterPro" id="IPR009937">
    <property type="entry name" value="Phage_holin_3_6"/>
</dbReference>
<feature type="region of interest" description="Disordered" evidence="1">
    <location>
        <begin position="116"/>
        <end position="149"/>
    </location>
</feature>
<protein>
    <submittedName>
        <fullName evidence="3">Uncharacterized protein</fullName>
    </submittedName>
</protein>
<feature type="transmembrane region" description="Helical" evidence="2">
    <location>
        <begin position="21"/>
        <end position="49"/>
    </location>
</feature>
<sequence>MFELQLELLSVDSQEARRKAISALALGGSAATLGASMITVLMIALGFLLHEQADLTVGLSLLIVCAVTLVLIVTLAGIAFRLLRAASSALAETKSEFLENLRWIKATIISPDTSARNQLRSESYPDPVEANGRSYHAASTASPPFPKQR</sequence>
<comment type="caution">
    <text evidence="3">The sequence shown here is derived from an EMBL/GenBank/DDBJ whole genome shotgun (WGS) entry which is preliminary data.</text>
</comment>
<accession>A0A5C6AQI1</accession>